<dbReference type="EMBL" id="DSOV01000042">
    <property type="protein sequence ID" value="HEN42560.1"/>
    <property type="molecule type" value="Genomic_DNA"/>
</dbReference>
<organism evidence="2">
    <name type="scientific">Geobacter metallireducens</name>
    <dbReference type="NCBI Taxonomy" id="28232"/>
    <lineage>
        <taxon>Bacteria</taxon>
        <taxon>Pseudomonadati</taxon>
        <taxon>Thermodesulfobacteriota</taxon>
        <taxon>Desulfuromonadia</taxon>
        <taxon>Geobacterales</taxon>
        <taxon>Geobacteraceae</taxon>
        <taxon>Geobacter</taxon>
    </lineage>
</organism>
<dbReference type="InterPro" id="IPR029060">
    <property type="entry name" value="PIN-like_dom_sf"/>
</dbReference>
<dbReference type="Gene3D" id="3.40.50.1010">
    <property type="entry name" value="5'-nuclease"/>
    <property type="match status" value="1"/>
</dbReference>
<sequence length="139" mass="15166">MRLFLDANILFTAAYSPTGISRKIFSLAEAGHCTLSTSAFALDEARRNLAAKAPNHLQELDSLVRLLVIVPEPNPETVLWARQLPLPTKDAPIMAAAVQSGATVVVTGDRRDFGHLFGQTHKGVAVLSPRETMEYLLKE</sequence>
<proteinExistence type="predicted"/>
<gene>
    <name evidence="2" type="ORF">ENQ87_09310</name>
</gene>
<feature type="domain" description="PIN" evidence="1">
    <location>
        <begin position="2"/>
        <end position="111"/>
    </location>
</feature>
<accession>A0A831UEK6</accession>
<comment type="caution">
    <text evidence="2">The sequence shown here is derived from an EMBL/GenBank/DDBJ whole genome shotgun (WGS) entry which is preliminary data.</text>
</comment>
<dbReference type="InterPro" id="IPR002716">
    <property type="entry name" value="PIN_dom"/>
</dbReference>
<dbReference type="InterPro" id="IPR002850">
    <property type="entry name" value="PIN_toxin-like"/>
</dbReference>
<dbReference type="PANTHER" id="PTHR34610">
    <property type="entry name" value="SSL7007 PROTEIN"/>
    <property type="match status" value="1"/>
</dbReference>
<name>A0A831UEK6_GEOME</name>
<protein>
    <submittedName>
        <fullName evidence="2">PIN domain-containing protein</fullName>
    </submittedName>
</protein>
<dbReference type="AlphaFoldDB" id="A0A831UEK6"/>
<dbReference type="Pfam" id="PF13470">
    <property type="entry name" value="PIN_3"/>
    <property type="match status" value="1"/>
</dbReference>
<evidence type="ECO:0000259" key="1">
    <source>
        <dbReference type="Pfam" id="PF13470"/>
    </source>
</evidence>
<dbReference type="PANTHER" id="PTHR34610:SF3">
    <property type="entry name" value="SSL7007 PROTEIN"/>
    <property type="match status" value="1"/>
</dbReference>
<dbReference type="SUPFAM" id="SSF88723">
    <property type="entry name" value="PIN domain-like"/>
    <property type="match status" value="1"/>
</dbReference>
<evidence type="ECO:0000313" key="2">
    <source>
        <dbReference type="EMBL" id="HEN42560.1"/>
    </source>
</evidence>
<reference evidence="2" key="1">
    <citation type="journal article" date="2020" name="mSystems">
        <title>Genome- and Community-Level Interaction Insights into Carbon Utilization and Element Cycling Functions of Hydrothermarchaeota in Hydrothermal Sediment.</title>
        <authorList>
            <person name="Zhou Z."/>
            <person name="Liu Y."/>
            <person name="Xu W."/>
            <person name="Pan J."/>
            <person name="Luo Z.H."/>
            <person name="Li M."/>
        </authorList>
    </citation>
    <scope>NUCLEOTIDE SEQUENCE [LARGE SCALE GENOMIC DNA]</scope>
    <source>
        <strain evidence="2">SpSt-349</strain>
    </source>
</reference>